<comment type="catalytic activity">
    <reaction evidence="13">
        <text>Ca(2+)(in) = Ca(2+)(out)</text>
        <dbReference type="Rhea" id="RHEA:29671"/>
        <dbReference type="ChEBI" id="CHEBI:29108"/>
    </reaction>
</comment>
<evidence type="ECO:0000256" key="1">
    <source>
        <dbReference type="ARBA" id="ARBA00004651"/>
    </source>
</evidence>
<dbReference type="Pfam" id="PF00864">
    <property type="entry name" value="P2X_receptor"/>
    <property type="match status" value="1"/>
</dbReference>
<reference evidence="15" key="2">
    <citation type="submission" date="2025-09" db="UniProtKB">
        <authorList>
            <consortium name="Ensembl"/>
        </authorList>
    </citation>
    <scope>IDENTIFICATION</scope>
</reference>
<dbReference type="Gene3D" id="2.60.490.10">
    <property type="entry name" value="atp-gated p2x4 ion channel domain"/>
    <property type="match status" value="1"/>
</dbReference>
<gene>
    <name evidence="15" type="primary">P2RX6</name>
</gene>
<dbReference type="Ensembl" id="ENSZALT00000006986.1">
    <property type="protein sequence ID" value="ENSZALP00000004644.1"/>
    <property type="gene ID" value="ENSZALG00000004350.1"/>
</dbReference>
<feature type="region of interest" description="Disordered" evidence="14">
    <location>
        <begin position="690"/>
        <end position="726"/>
    </location>
</feature>
<protein>
    <submittedName>
        <fullName evidence="15">Purinergic receptor P2X 6</fullName>
    </submittedName>
</protein>
<dbReference type="Gene3D" id="1.10.287.940">
    <property type="entry name" value="atp-gated p2x4 ion channel"/>
    <property type="match status" value="1"/>
</dbReference>
<feature type="region of interest" description="Disordered" evidence="14">
    <location>
        <begin position="293"/>
        <end position="319"/>
    </location>
</feature>
<dbReference type="GO" id="GO:0005524">
    <property type="term" value="F:ATP binding"/>
    <property type="evidence" value="ECO:0007669"/>
    <property type="project" value="InterPro"/>
</dbReference>
<dbReference type="GO" id="GO:0005886">
    <property type="term" value="C:plasma membrane"/>
    <property type="evidence" value="ECO:0007669"/>
    <property type="project" value="UniProtKB-SubCell"/>
</dbReference>
<evidence type="ECO:0000256" key="2">
    <source>
        <dbReference type="ARBA" id="ARBA00009848"/>
    </source>
</evidence>
<dbReference type="Proteomes" id="UP000694413">
    <property type="component" value="Unassembled WGS sequence"/>
</dbReference>
<evidence type="ECO:0000256" key="14">
    <source>
        <dbReference type="SAM" id="MobiDB-lite"/>
    </source>
</evidence>
<evidence type="ECO:0000256" key="3">
    <source>
        <dbReference type="ARBA" id="ARBA00022448"/>
    </source>
</evidence>
<dbReference type="GO" id="GO:0004931">
    <property type="term" value="F:extracellularly ATP-gated monoatomic cation channel activity"/>
    <property type="evidence" value="ECO:0007669"/>
    <property type="project" value="InterPro"/>
</dbReference>
<keyword evidence="10" id="KW-0325">Glycoprotein</keyword>
<evidence type="ECO:0000256" key="9">
    <source>
        <dbReference type="ARBA" id="ARBA00023157"/>
    </source>
</evidence>
<keyword evidence="8" id="KW-0472">Membrane</keyword>
<feature type="region of interest" description="Disordered" evidence="14">
    <location>
        <begin position="121"/>
        <end position="152"/>
    </location>
</feature>
<reference evidence="15" key="1">
    <citation type="submission" date="2025-08" db="UniProtKB">
        <authorList>
            <consortium name="Ensembl"/>
        </authorList>
    </citation>
    <scope>IDENTIFICATION</scope>
</reference>
<dbReference type="InterPro" id="IPR059116">
    <property type="entry name" value="P2X_receptor"/>
</dbReference>
<proteinExistence type="inferred from homology"/>
<keyword evidence="4" id="KW-1003">Cell membrane</keyword>
<dbReference type="GO" id="GO:0033198">
    <property type="term" value="P:response to ATP"/>
    <property type="evidence" value="ECO:0007669"/>
    <property type="project" value="InterPro"/>
</dbReference>
<evidence type="ECO:0000313" key="16">
    <source>
        <dbReference type="Proteomes" id="UP000694413"/>
    </source>
</evidence>
<evidence type="ECO:0000256" key="10">
    <source>
        <dbReference type="ARBA" id="ARBA00023180"/>
    </source>
</evidence>
<dbReference type="InterPro" id="IPR003049">
    <property type="entry name" value="P2X6_purnocptor"/>
</dbReference>
<name>A0A8D2MAX1_ZONAL</name>
<sequence>MAASVRGQGWMGYWELGIVPCEGGQALAQGAHPGSLAAPKARLDIGAGSSLGQWEVFLLWQGWYWVGLFQPNPFWDARFRESPRLEAAEARPAVWQAPRPVCPCHGRCVFVTAAVPRPRPGVRAAGPARELSPSPPPWQRGGAGLREGRGGAAGGAGRACSDCGRWRRGRFSVLVPLSSPCSPLPSVSLSSPCPLLPSVPLSSPCPLCPQCRYPHRASLCPQCRYPHRAPLCPQCRYPHRARLFPRCHHAGPTLRVPARLQDCQVLCDAEPAGGAVAPAAAAERARLSAGVGPVPSGWPLPAGTGTSSRPSGRPGVPQSPPHIRRWVLLLRKGYQERDTAPRVAVVTKVKGAAVAEAAGRRLWDAADLTWPPQGENVLFLVTHFIATVQQAQGTCPESPSVLDGMCKEDADCPMGNPVVHGNGIKTGKCLMFNATHSTCEIYGWCPVENSTLPRKPLLAEAENFTLFIKNTVHFTKFNFSKCNTLQTSDPSYFKSCTYDPVFNPSCPVFRVRDMVEAAGQNFADLMLLGGSIRVLIEWNCDLDHPATQCQPQYSFSLQDMRYNFRTASYYWGSQRQLYRNLLKLYGIRFDLSVHGQAGKFSIIPTAVSCCTSIAFFGAATMVCDLVLLYLDAKADLYWKEKFEEARPPKEPPAGGYNGDTAAALVEEGPAGPGGHCWGWGLPSLQKHWQQQQQQLLAPGAPSHAGAAPSTDSRCWSRAAHRAPPEGTGEQLLKAFCISPCSSDHGP</sequence>
<evidence type="ECO:0000256" key="11">
    <source>
        <dbReference type="ARBA" id="ARBA00023286"/>
    </source>
</evidence>
<evidence type="ECO:0000313" key="15">
    <source>
        <dbReference type="Ensembl" id="ENSZALP00000004644.1"/>
    </source>
</evidence>
<dbReference type="InterPro" id="IPR001429">
    <property type="entry name" value="P2X_purnocptor"/>
</dbReference>
<evidence type="ECO:0000256" key="8">
    <source>
        <dbReference type="ARBA" id="ARBA00023136"/>
    </source>
</evidence>
<dbReference type="GO" id="GO:0098794">
    <property type="term" value="C:postsynapse"/>
    <property type="evidence" value="ECO:0007669"/>
    <property type="project" value="GOC"/>
</dbReference>
<feature type="compositionally biased region" description="Low complexity" evidence="14">
    <location>
        <begin position="690"/>
        <end position="709"/>
    </location>
</feature>
<comment type="subcellular location">
    <subcellularLocation>
        <location evidence="1">Cell membrane</location>
        <topology evidence="1">Multi-pass membrane protein</topology>
    </subcellularLocation>
</comment>
<dbReference type="PANTHER" id="PTHR10125">
    <property type="entry name" value="P2X PURINOCEPTOR"/>
    <property type="match status" value="1"/>
</dbReference>
<accession>A0A8D2MAX1</accession>
<keyword evidence="5" id="KW-0812">Transmembrane</keyword>
<feature type="compositionally biased region" description="Gly residues" evidence="14">
    <location>
        <begin position="141"/>
        <end position="152"/>
    </location>
</feature>
<dbReference type="GO" id="GO:0001614">
    <property type="term" value="F:purinergic nucleotide receptor activity"/>
    <property type="evidence" value="ECO:0007669"/>
    <property type="project" value="InterPro"/>
</dbReference>
<dbReference type="PANTHER" id="PTHR10125:SF21">
    <property type="entry name" value="P2X PURINOCEPTOR 6"/>
    <property type="match status" value="1"/>
</dbReference>
<comment type="similarity">
    <text evidence="2">Belongs to the P2X receptor family.</text>
</comment>
<keyword evidence="7" id="KW-0406">Ion transport</keyword>
<keyword evidence="12" id="KW-0407">Ion channel</keyword>
<dbReference type="AlphaFoldDB" id="A0A8D2MAX1"/>
<evidence type="ECO:0000256" key="7">
    <source>
        <dbReference type="ARBA" id="ARBA00023065"/>
    </source>
</evidence>
<dbReference type="NCBIfam" id="TIGR00863">
    <property type="entry name" value="P2X"/>
    <property type="match status" value="1"/>
</dbReference>
<evidence type="ECO:0000256" key="5">
    <source>
        <dbReference type="ARBA" id="ARBA00022692"/>
    </source>
</evidence>
<organism evidence="15 16">
    <name type="scientific">Zonotrichia albicollis</name>
    <name type="common">White-throated sparrow</name>
    <name type="synonym">Fringilla albicollis</name>
    <dbReference type="NCBI Taxonomy" id="44394"/>
    <lineage>
        <taxon>Eukaryota</taxon>
        <taxon>Metazoa</taxon>
        <taxon>Chordata</taxon>
        <taxon>Craniata</taxon>
        <taxon>Vertebrata</taxon>
        <taxon>Euteleostomi</taxon>
        <taxon>Archelosauria</taxon>
        <taxon>Archosauria</taxon>
        <taxon>Dinosauria</taxon>
        <taxon>Saurischia</taxon>
        <taxon>Theropoda</taxon>
        <taxon>Coelurosauria</taxon>
        <taxon>Aves</taxon>
        <taxon>Neognathae</taxon>
        <taxon>Neoaves</taxon>
        <taxon>Telluraves</taxon>
        <taxon>Australaves</taxon>
        <taxon>Passeriformes</taxon>
        <taxon>Passerellidae</taxon>
        <taxon>Zonotrichia</taxon>
    </lineage>
</organism>
<keyword evidence="6" id="KW-1133">Transmembrane helix</keyword>
<dbReference type="InterPro" id="IPR027309">
    <property type="entry name" value="P2X_extracellular_dom_sf"/>
</dbReference>
<dbReference type="FunFam" id="2.60.490.10:FF:000001">
    <property type="entry name" value="P2X purinoceptor"/>
    <property type="match status" value="1"/>
</dbReference>
<dbReference type="PRINTS" id="PR01313">
    <property type="entry name" value="P2X6RECEPTOR"/>
</dbReference>
<dbReference type="GO" id="GO:0070588">
    <property type="term" value="P:calcium ion transmembrane transport"/>
    <property type="evidence" value="ECO:0007669"/>
    <property type="project" value="TreeGrafter"/>
</dbReference>
<evidence type="ECO:0000256" key="6">
    <source>
        <dbReference type="ARBA" id="ARBA00022989"/>
    </source>
</evidence>
<evidence type="ECO:0000256" key="13">
    <source>
        <dbReference type="ARBA" id="ARBA00036634"/>
    </source>
</evidence>
<keyword evidence="3" id="KW-0813">Transport</keyword>
<keyword evidence="16" id="KW-1185">Reference proteome</keyword>
<evidence type="ECO:0000256" key="12">
    <source>
        <dbReference type="ARBA" id="ARBA00023303"/>
    </source>
</evidence>
<dbReference type="PRINTS" id="PR01307">
    <property type="entry name" value="P2XRECEPTOR"/>
</dbReference>
<evidence type="ECO:0000256" key="4">
    <source>
        <dbReference type="ARBA" id="ARBA00022475"/>
    </source>
</evidence>
<keyword evidence="9" id="KW-1015">Disulfide bond</keyword>
<keyword evidence="11" id="KW-1071">Ligand-gated ion channel</keyword>